<protein>
    <recommendedName>
        <fullName evidence="11">Aminopeptidase</fullName>
        <ecNumber evidence="11">3.4.11.-</ecNumber>
    </recommendedName>
</protein>
<dbReference type="GO" id="GO:0006508">
    <property type="term" value="P:proteolysis"/>
    <property type="evidence" value="ECO:0007669"/>
    <property type="project" value="UniProtKB-KW"/>
</dbReference>
<dbReference type="GO" id="GO:0043171">
    <property type="term" value="P:peptide catabolic process"/>
    <property type="evidence" value="ECO:0007669"/>
    <property type="project" value="TreeGrafter"/>
</dbReference>
<sequence length="877" mass="96990">MASKSYRVRLPTDVVPEKYDLKLSPDNEKFTFDGEVKITVDVVEATDSISLNTQQLIISTATFVPADGASLASAEITSSVNAMRTTFTFGEVLPVGKGVLEIKYKGILNDDMAGFYRSQYTDANGVKKHMATTQFEAISARRCLPCWDEPGVKAVFVVTMVYSAHLMAISNMPSEKVETLPDGRKSETFLPTPKMSAYLLAFCVGEFEIVSDTTKDGTVVRCMCCPGSISKCSYALRCAVRCLEFYNEFFGIPYPLPKLDMVAIPDFAAGAMENWGLVTYREVALLCDEATVSATQKHRICTVVTHELAHQWFGNLVTMEWWDDLWLNEGFANWMQTFAADQLHPEWAVWEKYIESDQQRGLSLDSLRSSHPIQVPIGKAEEVEEVFDAISYSKGGSVVRMIYAVLGREKFQEGLKLYFQRHKYGNTETTDLWKAWSEVSGQPVDEMMGSWTSQMGFPYLKVLSDPVADGSGEVEVEQAWFLSDGSKVEGDETKTWMVPVLISSDKGTAPIAFMNQKRQKLKCGDVAGAKWFKLNAGQHVPTRVLYPAATIQNLAANVKSLDALDRMGLLSDTYALCKAGALEPVHLVELLKGFRGETNDKVWSVLSSCLGGLDKLIKQGLEPTTATAFTSFAGKLVSPAFAAVGWDIREGDDDNQKFLRSTLVGLASSFSSSDPAVSAEATKRCEAFIDNSESLPADIRGAVLKIAMKGSGHEERYSRLIEAHNKATDGVVRRDIYGALGEVPSPELRKKFLAWSLTDEVRTQDLIYCPASTAHSDLAGANITFDWLTENYDKIYSSIGESSMMLFQNVVRISGMGFVTEQRANDVEEFWKSKPLYKQIEKSVSQTAESIRSQAGFVTRIRNSELASADFWTAASA</sequence>
<evidence type="ECO:0000256" key="10">
    <source>
        <dbReference type="PIRSR" id="PIRSR634016-4"/>
    </source>
</evidence>
<proteinExistence type="inferred from homology"/>
<evidence type="ECO:0000256" key="2">
    <source>
        <dbReference type="ARBA" id="ARBA00022438"/>
    </source>
</evidence>
<dbReference type="InterPro" id="IPR024571">
    <property type="entry name" value="ERAP1-like_C_dom"/>
</dbReference>
<evidence type="ECO:0000256" key="6">
    <source>
        <dbReference type="ARBA" id="ARBA00022833"/>
    </source>
</evidence>
<evidence type="ECO:0000259" key="13">
    <source>
        <dbReference type="Pfam" id="PF11838"/>
    </source>
</evidence>
<feature type="active site" description="Proton acceptor" evidence="8">
    <location>
        <position position="307"/>
    </location>
</feature>
<gene>
    <name evidence="15" type="ORF">NSCI0253_LOCUS42746</name>
</gene>
<evidence type="ECO:0000256" key="4">
    <source>
        <dbReference type="ARBA" id="ARBA00022723"/>
    </source>
</evidence>
<dbReference type="InterPro" id="IPR034016">
    <property type="entry name" value="M1_APN-typ"/>
</dbReference>
<evidence type="ECO:0000256" key="8">
    <source>
        <dbReference type="PIRSR" id="PIRSR634016-1"/>
    </source>
</evidence>
<dbReference type="Gene3D" id="1.10.390.10">
    <property type="entry name" value="Neutral Protease Domain 2"/>
    <property type="match status" value="1"/>
</dbReference>
<dbReference type="GO" id="GO:0070006">
    <property type="term" value="F:metalloaminopeptidase activity"/>
    <property type="evidence" value="ECO:0007669"/>
    <property type="project" value="TreeGrafter"/>
</dbReference>
<dbReference type="PRINTS" id="PR00756">
    <property type="entry name" value="ALADIPTASE"/>
</dbReference>
<accession>A0A7S1AYB4</accession>
<comment type="similarity">
    <text evidence="1 11">Belongs to the peptidase M1 family.</text>
</comment>
<dbReference type="InterPro" id="IPR001930">
    <property type="entry name" value="Peptidase_M1"/>
</dbReference>
<evidence type="ECO:0000259" key="14">
    <source>
        <dbReference type="Pfam" id="PF17900"/>
    </source>
</evidence>
<dbReference type="PANTHER" id="PTHR11533">
    <property type="entry name" value="PROTEASE M1 ZINC METALLOPROTEASE"/>
    <property type="match status" value="1"/>
</dbReference>
<feature type="binding site" evidence="9">
    <location>
        <position position="329"/>
    </location>
    <ligand>
        <name>Zn(2+)</name>
        <dbReference type="ChEBI" id="CHEBI:29105"/>
        <note>catalytic</note>
    </ligand>
</feature>
<keyword evidence="6 9" id="KW-0862">Zinc</keyword>
<keyword evidence="7 11" id="KW-0482">Metalloprotease</keyword>
<keyword evidence="2 11" id="KW-0031">Aminopeptidase</keyword>
<dbReference type="Pfam" id="PF17900">
    <property type="entry name" value="Peptidase_M1_N"/>
    <property type="match status" value="1"/>
</dbReference>
<evidence type="ECO:0000256" key="3">
    <source>
        <dbReference type="ARBA" id="ARBA00022670"/>
    </source>
</evidence>
<dbReference type="Pfam" id="PF11838">
    <property type="entry name" value="ERAP1_C"/>
    <property type="match status" value="1"/>
</dbReference>
<evidence type="ECO:0000256" key="7">
    <source>
        <dbReference type="ARBA" id="ARBA00023049"/>
    </source>
</evidence>
<feature type="domain" description="ERAP1-like C-terminal" evidence="13">
    <location>
        <begin position="531"/>
        <end position="852"/>
    </location>
</feature>
<dbReference type="InterPro" id="IPR042097">
    <property type="entry name" value="Aminopeptidase_N-like_N_sf"/>
</dbReference>
<dbReference type="Gene3D" id="1.25.50.20">
    <property type="match status" value="1"/>
</dbReference>
<organism evidence="15">
    <name type="scientific">Noctiluca scintillans</name>
    <name type="common">Sea sparkle</name>
    <name type="synonym">Red tide dinoflagellate</name>
    <dbReference type="NCBI Taxonomy" id="2966"/>
    <lineage>
        <taxon>Eukaryota</taxon>
        <taxon>Sar</taxon>
        <taxon>Alveolata</taxon>
        <taxon>Dinophyceae</taxon>
        <taxon>Noctilucales</taxon>
        <taxon>Noctilucaceae</taxon>
        <taxon>Noctiluca</taxon>
    </lineage>
</organism>
<dbReference type="SUPFAM" id="SSF55486">
    <property type="entry name" value="Metalloproteases ('zincins'), catalytic domain"/>
    <property type="match status" value="1"/>
</dbReference>
<dbReference type="SUPFAM" id="SSF63737">
    <property type="entry name" value="Leukotriene A4 hydrolase N-terminal domain"/>
    <property type="match status" value="1"/>
</dbReference>
<feature type="binding site" evidence="9">
    <location>
        <position position="310"/>
    </location>
    <ligand>
        <name>Zn(2+)</name>
        <dbReference type="ChEBI" id="CHEBI:29105"/>
        <note>catalytic</note>
    </ligand>
</feature>
<dbReference type="EC" id="3.4.11.-" evidence="11"/>
<dbReference type="Gene3D" id="2.60.40.1910">
    <property type="match status" value="1"/>
</dbReference>
<dbReference type="GO" id="GO:0005737">
    <property type="term" value="C:cytoplasm"/>
    <property type="evidence" value="ECO:0007669"/>
    <property type="project" value="TreeGrafter"/>
</dbReference>
<feature type="binding site" evidence="9">
    <location>
        <position position="306"/>
    </location>
    <ligand>
        <name>Zn(2+)</name>
        <dbReference type="ChEBI" id="CHEBI:29105"/>
        <note>catalytic</note>
    </ligand>
</feature>
<dbReference type="EMBL" id="HBFQ01060389">
    <property type="protein sequence ID" value="CAD8868390.1"/>
    <property type="molecule type" value="Transcribed_RNA"/>
</dbReference>
<keyword evidence="4 9" id="KW-0479">Metal-binding</keyword>
<dbReference type="GO" id="GO:0016020">
    <property type="term" value="C:membrane"/>
    <property type="evidence" value="ECO:0007669"/>
    <property type="project" value="TreeGrafter"/>
</dbReference>
<evidence type="ECO:0000256" key="5">
    <source>
        <dbReference type="ARBA" id="ARBA00022801"/>
    </source>
</evidence>
<keyword evidence="3 11" id="KW-0645">Protease</keyword>
<dbReference type="InterPro" id="IPR027268">
    <property type="entry name" value="Peptidase_M4/M1_CTD_sf"/>
</dbReference>
<reference evidence="15" key="1">
    <citation type="submission" date="2021-01" db="EMBL/GenBank/DDBJ databases">
        <authorList>
            <person name="Corre E."/>
            <person name="Pelletier E."/>
            <person name="Niang G."/>
            <person name="Scheremetjew M."/>
            <person name="Finn R."/>
            <person name="Kale V."/>
            <person name="Holt S."/>
            <person name="Cochrane G."/>
            <person name="Meng A."/>
            <person name="Brown T."/>
            <person name="Cohen L."/>
        </authorList>
    </citation>
    <scope>NUCLEOTIDE SEQUENCE</scope>
</reference>
<dbReference type="GO" id="GO:0042277">
    <property type="term" value="F:peptide binding"/>
    <property type="evidence" value="ECO:0007669"/>
    <property type="project" value="TreeGrafter"/>
</dbReference>
<evidence type="ECO:0000256" key="9">
    <source>
        <dbReference type="PIRSR" id="PIRSR634016-3"/>
    </source>
</evidence>
<feature type="domain" description="Peptidase M1 membrane alanine aminopeptidase" evidence="12">
    <location>
        <begin position="234"/>
        <end position="451"/>
    </location>
</feature>
<name>A0A7S1AYB4_NOCSC</name>
<dbReference type="Pfam" id="PF01433">
    <property type="entry name" value="Peptidase_M1"/>
    <property type="match status" value="1"/>
</dbReference>
<dbReference type="AlphaFoldDB" id="A0A7S1AYB4"/>
<evidence type="ECO:0000313" key="15">
    <source>
        <dbReference type="EMBL" id="CAD8868390.1"/>
    </source>
</evidence>
<dbReference type="GO" id="GO:0008270">
    <property type="term" value="F:zinc ion binding"/>
    <property type="evidence" value="ECO:0007669"/>
    <property type="project" value="UniProtKB-UniRule"/>
</dbReference>
<evidence type="ECO:0000256" key="1">
    <source>
        <dbReference type="ARBA" id="ARBA00010136"/>
    </source>
</evidence>
<dbReference type="FunFam" id="1.10.390.10:FF:000006">
    <property type="entry name" value="Puromycin-sensitive aminopeptidase"/>
    <property type="match status" value="1"/>
</dbReference>
<dbReference type="GO" id="GO:0005615">
    <property type="term" value="C:extracellular space"/>
    <property type="evidence" value="ECO:0007669"/>
    <property type="project" value="TreeGrafter"/>
</dbReference>
<feature type="site" description="Transition state stabilizer" evidence="10">
    <location>
        <position position="392"/>
    </location>
</feature>
<dbReference type="CDD" id="cd09601">
    <property type="entry name" value="M1_APN-Q_like"/>
    <property type="match status" value="1"/>
</dbReference>
<dbReference type="FunFam" id="2.60.40.1730:FF:000002">
    <property type="entry name" value="Aminopeptidase"/>
    <property type="match status" value="1"/>
</dbReference>
<dbReference type="InterPro" id="IPR014782">
    <property type="entry name" value="Peptidase_M1_dom"/>
</dbReference>
<dbReference type="PANTHER" id="PTHR11533:SF174">
    <property type="entry name" value="PUROMYCIN-SENSITIVE AMINOPEPTIDASE-RELATED"/>
    <property type="match status" value="1"/>
</dbReference>
<evidence type="ECO:0000259" key="12">
    <source>
        <dbReference type="Pfam" id="PF01433"/>
    </source>
</evidence>
<evidence type="ECO:0000256" key="11">
    <source>
        <dbReference type="RuleBase" id="RU364040"/>
    </source>
</evidence>
<feature type="domain" description="Aminopeptidase N-like N-terminal" evidence="14">
    <location>
        <begin position="15"/>
        <end position="199"/>
    </location>
</feature>
<dbReference type="Gene3D" id="2.60.40.1730">
    <property type="entry name" value="tricorn interacting facor f3 domain"/>
    <property type="match status" value="1"/>
</dbReference>
<keyword evidence="5 11" id="KW-0378">Hydrolase</keyword>
<dbReference type="InterPro" id="IPR045357">
    <property type="entry name" value="Aminopeptidase_N-like_N"/>
</dbReference>
<dbReference type="InterPro" id="IPR050344">
    <property type="entry name" value="Peptidase_M1_aminopeptidases"/>
</dbReference>
<comment type="cofactor">
    <cofactor evidence="9 11">
        <name>Zn(2+)</name>
        <dbReference type="ChEBI" id="CHEBI:29105"/>
    </cofactor>
    <text evidence="9 11">Binds 1 zinc ion per subunit.</text>
</comment>